<evidence type="ECO:0000313" key="8">
    <source>
        <dbReference type="Proteomes" id="UP000749471"/>
    </source>
</evidence>
<sequence>MKKIQIALWVFIILIGINSIGFTESVIETNPVKMAFKLIFYLIIFILIILLSLYGTKLIAKNYKGVAGSRYIKVIDQLSLNSNTIISVVKINGKIYILSVSSNSTHIIDVINEEEFTVMEEADFDTYLNKYWKDSKLGYNKIHNKAKKFVTRFYNSKDKEDE</sequence>
<dbReference type="EMBL" id="JAHLPM010000004">
    <property type="protein sequence ID" value="MBU5437695.1"/>
    <property type="molecule type" value="Genomic_DNA"/>
</dbReference>
<accession>A0ABS6E5K0</accession>
<keyword evidence="5 6" id="KW-0472">Membrane</keyword>
<protein>
    <submittedName>
        <fullName evidence="7">Flagellar biosynthetic protein FliO</fullName>
    </submittedName>
</protein>
<evidence type="ECO:0000256" key="5">
    <source>
        <dbReference type="ARBA" id="ARBA00023136"/>
    </source>
</evidence>
<keyword evidence="3 6" id="KW-0812">Transmembrane</keyword>
<dbReference type="Pfam" id="PF04347">
    <property type="entry name" value="FliO"/>
    <property type="match status" value="1"/>
</dbReference>
<evidence type="ECO:0000256" key="1">
    <source>
        <dbReference type="ARBA" id="ARBA00004236"/>
    </source>
</evidence>
<keyword evidence="2" id="KW-1003">Cell membrane</keyword>
<evidence type="ECO:0000256" key="6">
    <source>
        <dbReference type="SAM" id="Phobius"/>
    </source>
</evidence>
<reference evidence="7 8" key="1">
    <citation type="submission" date="2021-06" db="EMBL/GenBank/DDBJ databases">
        <authorList>
            <person name="Sun Q."/>
            <person name="Li D."/>
        </authorList>
    </citation>
    <scope>NUCLEOTIDE SEQUENCE [LARGE SCALE GENOMIC DNA]</scope>
    <source>
        <strain evidence="7 8">MSJ-40</strain>
    </source>
</reference>
<comment type="caution">
    <text evidence="7">The sequence shown here is derived from an EMBL/GenBank/DDBJ whole genome shotgun (WGS) entry which is preliminary data.</text>
</comment>
<keyword evidence="7" id="KW-0966">Cell projection</keyword>
<name>A0ABS6E5K0_9FIRM</name>
<dbReference type="Proteomes" id="UP000749471">
    <property type="component" value="Unassembled WGS sequence"/>
</dbReference>
<comment type="subcellular location">
    <subcellularLocation>
        <location evidence="1">Cell membrane</location>
    </subcellularLocation>
</comment>
<keyword evidence="7" id="KW-0969">Cilium</keyword>
<organism evidence="7 8">
    <name type="scientific">Tissierella simiarum</name>
    <dbReference type="NCBI Taxonomy" id="2841534"/>
    <lineage>
        <taxon>Bacteria</taxon>
        <taxon>Bacillati</taxon>
        <taxon>Bacillota</taxon>
        <taxon>Tissierellia</taxon>
        <taxon>Tissierellales</taxon>
        <taxon>Tissierellaceae</taxon>
        <taxon>Tissierella</taxon>
    </lineage>
</organism>
<dbReference type="RefSeq" id="WP_216518045.1">
    <property type="nucleotide sequence ID" value="NZ_JAHLPM010000004.1"/>
</dbReference>
<evidence type="ECO:0000256" key="3">
    <source>
        <dbReference type="ARBA" id="ARBA00022692"/>
    </source>
</evidence>
<evidence type="ECO:0000313" key="7">
    <source>
        <dbReference type="EMBL" id="MBU5437695.1"/>
    </source>
</evidence>
<evidence type="ECO:0000256" key="4">
    <source>
        <dbReference type="ARBA" id="ARBA00022989"/>
    </source>
</evidence>
<keyword evidence="4 6" id="KW-1133">Transmembrane helix</keyword>
<dbReference type="InterPro" id="IPR022781">
    <property type="entry name" value="Flagellar_biosynth_FliO"/>
</dbReference>
<evidence type="ECO:0000256" key="2">
    <source>
        <dbReference type="ARBA" id="ARBA00022475"/>
    </source>
</evidence>
<keyword evidence="8" id="KW-1185">Reference proteome</keyword>
<feature type="transmembrane region" description="Helical" evidence="6">
    <location>
        <begin position="35"/>
        <end position="54"/>
    </location>
</feature>
<proteinExistence type="predicted"/>
<keyword evidence="7" id="KW-0282">Flagellum</keyword>
<gene>
    <name evidence="7" type="ORF">KQI42_06735</name>
</gene>